<evidence type="ECO:0008006" key="4">
    <source>
        <dbReference type="Google" id="ProtNLM"/>
    </source>
</evidence>
<feature type="signal peptide" evidence="1">
    <location>
        <begin position="1"/>
        <end position="21"/>
    </location>
</feature>
<name>A0ABY6KQI8_9ARAC</name>
<feature type="chain" id="PRO_5045229084" description="Secreted protein" evidence="1">
    <location>
        <begin position="22"/>
        <end position="83"/>
    </location>
</feature>
<sequence length="83" mass="9452">MVSVLGMSLFFFLISTQSYQGINILELVDVNNVFLFLISTQSYQGIKLVELVDSVFSRSNSSFFLSLQSQTAFHMCRHVVHLQ</sequence>
<reference evidence="2 3" key="1">
    <citation type="submission" date="2022-01" db="EMBL/GenBank/DDBJ databases">
        <title>A chromosomal length assembly of Cordylochernes scorpioides.</title>
        <authorList>
            <person name="Zeh D."/>
            <person name="Zeh J."/>
        </authorList>
    </citation>
    <scope>NUCLEOTIDE SEQUENCE [LARGE SCALE GENOMIC DNA]</scope>
    <source>
        <strain evidence="2">IN4F17</strain>
        <tissue evidence="2">Whole Body</tissue>
    </source>
</reference>
<accession>A0ABY6KQI8</accession>
<protein>
    <recommendedName>
        <fullName evidence="4">Secreted protein</fullName>
    </recommendedName>
</protein>
<dbReference type="Proteomes" id="UP001235939">
    <property type="component" value="Chromosome 08"/>
</dbReference>
<keyword evidence="3" id="KW-1185">Reference proteome</keyword>
<keyword evidence="1" id="KW-0732">Signal</keyword>
<dbReference type="EMBL" id="CP092870">
    <property type="protein sequence ID" value="UYV71127.1"/>
    <property type="molecule type" value="Genomic_DNA"/>
</dbReference>
<evidence type="ECO:0000313" key="2">
    <source>
        <dbReference type="EMBL" id="UYV71127.1"/>
    </source>
</evidence>
<evidence type="ECO:0000313" key="3">
    <source>
        <dbReference type="Proteomes" id="UP001235939"/>
    </source>
</evidence>
<organism evidence="2 3">
    <name type="scientific">Cordylochernes scorpioides</name>
    <dbReference type="NCBI Taxonomy" id="51811"/>
    <lineage>
        <taxon>Eukaryota</taxon>
        <taxon>Metazoa</taxon>
        <taxon>Ecdysozoa</taxon>
        <taxon>Arthropoda</taxon>
        <taxon>Chelicerata</taxon>
        <taxon>Arachnida</taxon>
        <taxon>Pseudoscorpiones</taxon>
        <taxon>Cheliferoidea</taxon>
        <taxon>Chernetidae</taxon>
        <taxon>Cordylochernes</taxon>
    </lineage>
</organism>
<evidence type="ECO:0000256" key="1">
    <source>
        <dbReference type="SAM" id="SignalP"/>
    </source>
</evidence>
<gene>
    <name evidence="2" type="ORF">LAZ67_8001819</name>
</gene>
<proteinExistence type="predicted"/>